<sequence>MDIFIEYKNVTISKYLKITSDKKTYAFEELKSKNIINIDKIDKLT</sequence>
<proteinExistence type="predicted"/>
<dbReference type="HOGENOM" id="CLU_3200602_0_0_9"/>
<comment type="caution">
    <text evidence="1">The sequence shown here is derived from an EMBL/GenBank/DDBJ whole genome shotgun (WGS) entry which is preliminary data.</text>
</comment>
<reference evidence="1 2" key="1">
    <citation type="submission" date="2012-01" db="EMBL/GenBank/DDBJ databases">
        <title>The Genome Sequence of Helcococcus kunzii ATCC 51366.</title>
        <authorList>
            <consortium name="The Broad Institute Genome Sequencing Platform"/>
            <person name="Earl A."/>
            <person name="Ward D."/>
            <person name="Feldgarden M."/>
            <person name="Gevers D."/>
            <person name="Huys G."/>
            <person name="Young S.K."/>
            <person name="Zeng Q."/>
            <person name="Gargeya S."/>
            <person name="Fitzgerald M."/>
            <person name="Haas B."/>
            <person name="Abouelleil A."/>
            <person name="Alvarado L."/>
            <person name="Arachchi H.M."/>
            <person name="Berlin A."/>
            <person name="Chapman S.B."/>
            <person name="Gearin G."/>
            <person name="Goldberg J."/>
            <person name="Griggs A."/>
            <person name="Gujja S."/>
            <person name="Hansen M."/>
            <person name="Heiman D."/>
            <person name="Howarth C."/>
            <person name="Larimer J."/>
            <person name="Lui A."/>
            <person name="MacDonald P.J.P."/>
            <person name="McCowen C."/>
            <person name="Montmayeur A."/>
            <person name="Murphy C."/>
            <person name="Neiman D."/>
            <person name="Pearson M."/>
            <person name="Priest M."/>
            <person name="Roberts A."/>
            <person name="Saif S."/>
            <person name="Shea T."/>
            <person name="Sisk P."/>
            <person name="Stolte C."/>
            <person name="Sykes S."/>
            <person name="Wortman J."/>
            <person name="Nusbaum C."/>
            <person name="Birren B."/>
        </authorList>
    </citation>
    <scope>NUCLEOTIDE SEQUENCE [LARGE SCALE GENOMIC DNA]</scope>
    <source>
        <strain evidence="1 2">ATCC 51366</strain>
    </source>
</reference>
<protein>
    <submittedName>
        <fullName evidence="1">Uncharacterized protein</fullName>
    </submittedName>
</protein>
<organism evidence="1 2">
    <name type="scientific">Helcococcus kunzii ATCC 51366</name>
    <dbReference type="NCBI Taxonomy" id="883114"/>
    <lineage>
        <taxon>Bacteria</taxon>
        <taxon>Bacillati</taxon>
        <taxon>Bacillota</taxon>
        <taxon>Tissierellia</taxon>
        <taxon>Tissierellales</taxon>
        <taxon>Peptoniphilaceae</taxon>
        <taxon>Helcococcus</taxon>
    </lineage>
</organism>
<evidence type="ECO:0000313" key="1">
    <source>
        <dbReference type="EMBL" id="EHR34145.1"/>
    </source>
</evidence>
<dbReference type="Proteomes" id="UP000004191">
    <property type="component" value="Unassembled WGS sequence"/>
</dbReference>
<evidence type="ECO:0000313" key="2">
    <source>
        <dbReference type="Proteomes" id="UP000004191"/>
    </source>
</evidence>
<accession>H3NP20</accession>
<keyword evidence="2" id="KW-1185">Reference proteome</keyword>
<dbReference type="RefSeq" id="WP_005398585.1">
    <property type="nucleotide sequence ID" value="NZ_JH601088.1"/>
</dbReference>
<gene>
    <name evidence="1" type="ORF">HMPREF9709_01081</name>
</gene>
<dbReference type="AlphaFoldDB" id="H3NP20"/>
<dbReference type="PATRIC" id="fig|883114.3.peg.1072"/>
<name>H3NP20_9FIRM</name>
<dbReference type="GeneID" id="96999866"/>
<dbReference type="EMBL" id="AGEI01000021">
    <property type="protein sequence ID" value="EHR34145.1"/>
    <property type="molecule type" value="Genomic_DNA"/>
</dbReference>